<evidence type="ECO:0000313" key="2">
    <source>
        <dbReference type="EMBL" id="TCK93118.1"/>
    </source>
</evidence>
<gene>
    <name evidence="2" type="ORF">EDC19_1296</name>
</gene>
<evidence type="ECO:0000313" key="3">
    <source>
        <dbReference type="Proteomes" id="UP000294545"/>
    </source>
</evidence>
<name>A0A4R1MJY9_9FIRM</name>
<evidence type="ECO:0000259" key="1">
    <source>
        <dbReference type="Pfam" id="PF02036"/>
    </source>
</evidence>
<dbReference type="InterPro" id="IPR003033">
    <property type="entry name" value="SCP2_sterol-bd_dom"/>
</dbReference>
<feature type="domain" description="SCP2" evidence="1">
    <location>
        <begin position="245"/>
        <end position="329"/>
    </location>
</feature>
<comment type="caution">
    <text evidence="2">The sequence shown here is derived from an EMBL/GenBank/DDBJ whole genome shotgun (WGS) entry which is preliminary data.</text>
</comment>
<dbReference type="SUPFAM" id="SSF52218">
    <property type="entry name" value="Flavoproteins"/>
    <property type="match status" value="1"/>
</dbReference>
<accession>A0A4R1MJY9</accession>
<reference evidence="2 3" key="1">
    <citation type="submission" date="2019-03" db="EMBL/GenBank/DDBJ databases">
        <title>Genomic Encyclopedia of Type Strains, Phase IV (KMG-IV): sequencing the most valuable type-strain genomes for metagenomic binning, comparative biology and taxonomic classification.</title>
        <authorList>
            <person name="Goeker M."/>
        </authorList>
    </citation>
    <scope>NUCLEOTIDE SEQUENCE [LARGE SCALE GENOMIC DNA]</scope>
    <source>
        <strain evidence="2 3">DSM 24176</strain>
    </source>
</reference>
<dbReference type="SUPFAM" id="SSF55718">
    <property type="entry name" value="SCP-like"/>
    <property type="match status" value="1"/>
</dbReference>
<dbReference type="Proteomes" id="UP000294545">
    <property type="component" value="Unassembled WGS sequence"/>
</dbReference>
<dbReference type="EMBL" id="SMGQ01000012">
    <property type="protein sequence ID" value="TCK93118.1"/>
    <property type="molecule type" value="Genomic_DNA"/>
</dbReference>
<dbReference type="InterPro" id="IPR029039">
    <property type="entry name" value="Flavoprotein-like_sf"/>
</dbReference>
<proteinExistence type="predicted"/>
<dbReference type="RefSeq" id="WP_165868538.1">
    <property type="nucleotide sequence ID" value="NZ_SMGQ01000012.1"/>
</dbReference>
<dbReference type="Pfam" id="PF02036">
    <property type="entry name" value="SCP2"/>
    <property type="match status" value="1"/>
</dbReference>
<dbReference type="Gene3D" id="3.30.1050.10">
    <property type="entry name" value="SCP2 sterol-binding domain"/>
    <property type="match status" value="1"/>
</dbReference>
<keyword evidence="3" id="KW-1185">Reference proteome</keyword>
<protein>
    <submittedName>
        <fullName evidence="2">SCP-2 sterol transfer family protein</fullName>
    </submittedName>
</protein>
<sequence length="332" mass="38591">MNILMIYGGRGLAKDPTLAILEKIKEVLTELEVNVTSINLYQEVESDAIPSTLHTYDGMILATTVDWFGIGHYLQKFLDDCWHYGDKAIISEIYMMPIICSTNYGERDAQIYIQKAWDLLNGIQTEGIYATFSDGLAVESNDIYLEIIEKKAENLYRTIKQNKNKRTLPKSLTTLLEEKETQTTKTVNDQRTKETTLLPEENQYIKKQQKDIEELKSFFKQKLETKNVDEEIALKQIFEEKFVNIVKFKGVYKIHITDKNKTLLLDIMDDKIKCTYEDKENVNVEIQCKHSELEKITEGYMTFQRAFLTGSINAKGDFKLLYMLDQLFDFGR</sequence>
<dbReference type="AlphaFoldDB" id="A0A4R1MJY9"/>
<dbReference type="InterPro" id="IPR036527">
    <property type="entry name" value="SCP2_sterol-bd_dom_sf"/>
</dbReference>
<organism evidence="2 3">
    <name type="scientific">Natranaerovirga hydrolytica</name>
    <dbReference type="NCBI Taxonomy" id="680378"/>
    <lineage>
        <taxon>Bacteria</taxon>
        <taxon>Bacillati</taxon>
        <taxon>Bacillota</taxon>
        <taxon>Clostridia</taxon>
        <taxon>Lachnospirales</taxon>
        <taxon>Natranaerovirgaceae</taxon>
        <taxon>Natranaerovirga</taxon>
    </lineage>
</organism>